<dbReference type="AlphaFoldDB" id="A0A1I2ISH5"/>
<proteinExistence type="inferred from homology"/>
<keyword evidence="6 11" id="KW-0479">Metal-binding</keyword>
<gene>
    <name evidence="14" type="ORF">SAMN05216283_106157</name>
</gene>
<evidence type="ECO:0000313" key="14">
    <source>
        <dbReference type="EMBL" id="SFF43987.1"/>
    </source>
</evidence>
<dbReference type="Pfam" id="PF03313">
    <property type="entry name" value="SDH_alpha"/>
    <property type="match status" value="1"/>
</dbReference>
<keyword evidence="4 11" id="KW-0312">Gluconeogenesis</keyword>
<dbReference type="EC" id="4.3.1.17" evidence="11"/>
<evidence type="ECO:0000256" key="8">
    <source>
        <dbReference type="ARBA" id="ARBA00023014"/>
    </source>
</evidence>
<dbReference type="InterPro" id="IPR051318">
    <property type="entry name" value="Fe-S_L-Ser"/>
</dbReference>
<evidence type="ECO:0000256" key="7">
    <source>
        <dbReference type="ARBA" id="ARBA00023004"/>
    </source>
</evidence>
<evidence type="ECO:0000256" key="11">
    <source>
        <dbReference type="RuleBase" id="RU366059"/>
    </source>
</evidence>
<evidence type="ECO:0000256" key="10">
    <source>
        <dbReference type="ARBA" id="ARBA00049406"/>
    </source>
</evidence>
<evidence type="ECO:0000256" key="3">
    <source>
        <dbReference type="ARBA" id="ARBA00008636"/>
    </source>
</evidence>
<reference evidence="14 15" key="1">
    <citation type="submission" date="2016-10" db="EMBL/GenBank/DDBJ databases">
        <authorList>
            <person name="de Groot N.N."/>
        </authorList>
    </citation>
    <scope>NUCLEOTIDE SEQUENCE [LARGE SCALE GENOMIC DNA]</scope>
    <source>
        <strain evidence="14 15">CGMCC 1.9156</strain>
    </source>
</reference>
<evidence type="ECO:0000313" key="15">
    <source>
        <dbReference type="Proteomes" id="UP000198964"/>
    </source>
</evidence>
<feature type="domain" description="Serine dehydratase beta chain" evidence="13">
    <location>
        <begin position="19"/>
        <end position="76"/>
    </location>
</feature>
<sequence length="417" mass="45694">MYPTRIGANEKRQSKEMKSIREIYRIGHGPSSSHTMGPRIAAEQFLAAHRTAKRFKCTLYGSLAATGKGHLTDFAVDEVFKLYPLEIIWEPDTFLPFHPNAIKFEALDEKDQVESTKTYYSTGGGAISEEGINQQTSSIYELTKLDDILDWCHKNGKQLWEYVEEKEGPDIWDFLATVWKTMDEAIKTGLHREGTLPGGLNLPRKAAAFKLKADNFTGPFKKRSQLFAYALAVSEENAGGGLIVTAPTCGASGVVPAVLKYYKKVYKLKNKQIYKALATAGLIGNLVKHNASISGAEVGCQGEVGTACAMASAAATQLMGGTVNQIEYAAEMGLEHHLGLTCDPVAGLVQIPCIERNAMAAERALAHNTYALMSDGHHRISFDEVVETMYQTGKDLSAHYKETSKGGLARYQALPKY</sequence>
<dbReference type="GO" id="GO:0051539">
    <property type="term" value="F:4 iron, 4 sulfur cluster binding"/>
    <property type="evidence" value="ECO:0007669"/>
    <property type="project" value="UniProtKB-UniRule"/>
</dbReference>
<accession>A0A1I2ISH5</accession>
<feature type="domain" description="Serine dehydratase-like alpha subunit" evidence="12">
    <location>
        <begin position="168"/>
        <end position="409"/>
    </location>
</feature>
<dbReference type="InterPro" id="IPR004644">
    <property type="entry name" value="Fe-S_L-Ser_mono"/>
</dbReference>
<dbReference type="Pfam" id="PF03315">
    <property type="entry name" value="SDH_beta"/>
    <property type="match status" value="2"/>
</dbReference>
<dbReference type="GO" id="GO:0046872">
    <property type="term" value="F:metal ion binding"/>
    <property type="evidence" value="ECO:0007669"/>
    <property type="project" value="UniProtKB-KW"/>
</dbReference>
<dbReference type="SUPFAM" id="SSF143548">
    <property type="entry name" value="Serine metabolism enzymes domain"/>
    <property type="match status" value="1"/>
</dbReference>
<comment type="pathway">
    <text evidence="2">Carbohydrate biosynthesis; gluconeogenesis.</text>
</comment>
<keyword evidence="8 11" id="KW-0411">Iron-sulfur</keyword>
<dbReference type="PANTHER" id="PTHR30182">
    <property type="entry name" value="L-SERINE DEHYDRATASE"/>
    <property type="match status" value="1"/>
</dbReference>
<dbReference type="EMBL" id="FONW01000006">
    <property type="protein sequence ID" value="SFF43987.1"/>
    <property type="molecule type" value="Genomic_DNA"/>
</dbReference>
<evidence type="ECO:0000259" key="12">
    <source>
        <dbReference type="Pfam" id="PF03313"/>
    </source>
</evidence>
<dbReference type="Gene3D" id="3.30.1330.90">
    <property type="entry name" value="D-3-phosphoglycerate dehydrogenase, domain 3"/>
    <property type="match status" value="2"/>
</dbReference>
<evidence type="ECO:0000259" key="13">
    <source>
        <dbReference type="Pfam" id="PF03315"/>
    </source>
</evidence>
<dbReference type="STRING" id="655355.SAMN05216283_106157"/>
<keyword evidence="15" id="KW-1185">Reference proteome</keyword>
<comment type="similarity">
    <text evidence="3 11">Belongs to the iron-sulfur dependent L-serine dehydratase family.</text>
</comment>
<keyword evidence="5 11" id="KW-0004">4Fe-4S</keyword>
<evidence type="ECO:0000256" key="5">
    <source>
        <dbReference type="ARBA" id="ARBA00022485"/>
    </source>
</evidence>
<name>A0A1I2ISH5_9BACT</name>
<comment type="cofactor">
    <cofactor evidence="1 11">
        <name>[4Fe-4S] cluster</name>
        <dbReference type="ChEBI" id="CHEBI:49883"/>
    </cofactor>
</comment>
<protein>
    <recommendedName>
        <fullName evidence="11">L-serine dehydratase</fullName>
        <ecNumber evidence="11">4.3.1.17</ecNumber>
    </recommendedName>
</protein>
<evidence type="ECO:0000256" key="6">
    <source>
        <dbReference type="ARBA" id="ARBA00022723"/>
    </source>
</evidence>
<comment type="catalytic activity">
    <reaction evidence="10 11">
        <text>L-serine = pyruvate + NH4(+)</text>
        <dbReference type="Rhea" id="RHEA:19169"/>
        <dbReference type="ChEBI" id="CHEBI:15361"/>
        <dbReference type="ChEBI" id="CHEBI:28938"/>
        <dbReference type="ChEBI" id="CHEBI:33384"/>
        <dbReference type="EC" id="4.3.1.17"/>
    </reaction>
</comment>
<feature type="domain" description="Serine dehydratase beta chain" evidence="13">
    <location>
        <begin position="86"/>
        <end position="130"/>
    </location>
</feature>
<organism evidence="14 15">
    <name type="scientific">Sunxiuqinia elliptica</name>
    <dbReference type="NCBI Taxonomy" id="655355"/>
    <lineage>
        <taxon>Bacteria</taxon>
        <taxon>Pseudomonadati</taxon>
        <taxon>Bacteroidota</taxon>
        <taxon>Bacteroidia</taxon>
        <taxon>Marinilabiliales</taxon>
        <taxon>Prolixibacteraceae</taxon>
        <taxon>Sunxiuqinia</taxon>
    </lineage>
</organism>
<dbReference type="GO" id="GO:0006094">
    <property type="term" value="P:gluconeogenesis"/>
    <property type="evidence" value="ECO:0007669"/>
    <property type="project" value="UniProtKB-KW"/>
</dbReference>
<evidence type="ECO:0000256" key="1">
    <source>
        <dbReference type="ARBA" id="ARBA00001966"/>
    </source>
</evidence>
<keyword evidence="7 11" id="KW-0408">Iron</keyword>
<keyword evidence="9 11" id="KW-0456">Lyase</keyword>
<dbReference type="InterPro" id="IPR005130">
    <property type="entry name" value="Ser_deHydtase-like_asu"/>
</dbReference>
<dbReference type="InterPro" id="IPR005131">
    <property type="entry name" value="Ser_deHydtase_bsu"/>
</dbReference>
<evidence type="ECO:0000256" key="2">
    <source>
        <dbReference type="ARBA" id="ARBA00004742"/>
    </source>
</evidence>
<dbReference type="PANTHER" id="PTHR30182:SF1">
    <property type="entry name" value="L-SERINE DEHYDRATASE 1"/>
    <property type="match status" value="1"/>
</dbReference>
<dbReference type="GO" id="GO:0003941">
    <property type="term" value="F:L-serine ammonia-lyase activity"/>
    <property type="evidence" value="ECO:0007669"/>
    <property type="project" value="UniProtKB-UniRule"/>
</dbReference>
<evidence type="ECO:0000256" key="9">
    <source>
        <dbReference type="ARBA" id="ARBA00023239"/>
    </source>
</evidence>
<evidence type="ECO:0000256" key="4">
    <source>
        <dbReference type="ARBA" id="ARBA00022432"/>
    </source>
</evidence>
<dbReference type="NCBIfam" id="TIGR00720">
    <property type="entry name" value="sda_mono"/>
    <property type="match status" value="1"/>
</dbReference>
<dbReference type="InterPro" id="IPR029009">
    <property type="entry name" value="ASB_dom_sf"/>
</dbReference>
<dbReference type="Proteomes" id="UP000198964">
    <property type="component" value="Unassembled WGS sequence"/>
</dbReference>